<reference evidence="2 3" key="1">
    <citation type="journal article" date="2017" name="Mycologia">
        <title>Bifiguratus adelaidae, gen. et sp. nov., a new member of Mucoromycotina in endophytic and soil-dwelling habitats.</title>
        <authorList>
            <person name="Torres-Cruz T.J."/>
            <person name="Billingsley Tobias T.L."/>
            <person name="Almatruk M."/>
            <person name="Hesse C."/>
            <person name="Kuske C.R."/>
            <person name="Desiro A."/>
            <person name="Benucci G.M."/>
            <person name="Bonito G."/>
            <person name="Stajich J.E."/>
            <person name="Dunlap C."/>
            <person name="Arnold A.E."/>
            <person name="Porras-Alfaro A."/>
        </authorList>
    </citation>
    <scope>NUCLEOTIDE SEQUENCE [LARGE SCALE GENOMIC DNA]</scope>
    <source>
        <strain evidence="2 3">AZ0501</strain>
    </source>
</reference>
<comment type="caution">
    <text evidence="2">The sequence shown here is derived from an EMBL/GenBank/DDBJ whole genome shotgun (WGS) entry which is preliminary data.</text>
</comment>
<organism evidence="2 3">
    <name type="scientific">Bifiguratus adelaidae</name>
    <dbReference type="NCBI Taxonomy" id="1938954"/>
    <lineage>
        <taxon>Eukaryota</taxon>
        <taxon>Fungi</taxon>
        <taxon>Fungi incertae sedis</taxon>
        <taxon>Mucoromycota</taxon>
        <taxon>Mucoromycotina</taxon>
        <taxon>Endogonomycetes</taxon>
        <taxon>Endogonales</taxon>
        <taxon>Endogonales incertae sedis</taxon>
        <taxon>Bifiguratus</taxon>
    </lineage>
</organism>
<keyword evidence="1" id="KW-1133">Transmembrane helix</keyword>
<sequence length="240" mass="26279">MGISDKCCCCIPLRIGVLIISLLLLGCNIFALVELVRGEKGKYVAALSSNTQFAQLTGNYLSVINPVFYALIAVAALYGLASVFGAAGSILRNRPMTMAFSIVNWIMVTIVSLVVVGTWIYYMTQRNNYIAYCTNDVNQLQQAQQQAANSPYTPVNVPNANVLSGITPQECQTLFNNIAIAWGVIGIVGSIILIYFAFCVGAYAARLKRRNQHTVLKDLGDEFDPHVQQMAPVNMYESAY</sequence>
<keyword evidence="3" id="KW-1185">Reference proteome</keyword>
<keyword evidence="1" id="KW-0812">Transmembrane</keyword>
<proteinExistence type="predicted"/>
<dbReference type="EMBL" id="MVBO01000027">
    <property type="protein sequence ID" value="OZJ04909.1"/>
    <property type="molecule type" value="Genomic_DNA"/>
</dbReference>
<dbReference type="Proteomes" id="UP000242875">
    <property type="component" value="Unassembled WGS sequence"/>
</dbReference>
<feature type="transmembrane region" description="Helical" evidence="1">
    <location>
        <begin position="179"/>
        <end position="204"/>
    </location>
</feature>
<dbReference type="PROSITE" id="PS51257">
    <property type="entry name" value="PROKAR_LIPOPROTEIN"/>
    <property type="match status" value="1"/>
</dbReference>
<name>A0A261Y2S5_9FUNG</name>
<dbReference type="AlphaFoldDB" id="A0A261Y2S5"/>
<dbReference type="OrthoDB" id="3239304at2759"/>
<evidence type="ECO:0000313" key="2">
    <source>
        <dbReference type="EMBL" id="OZJ04909.1"/>
    </source>
</evidence>
<protein>
    <submittedName>
        <fullName evidence="2">Uncharacterized protein</fullName>
    </submittedName>
</protein>
<gene>
    <name evidence="2" type="ORF">BZG36_02516</name>
</gene>
<evidence type="ECO:0000256" key="1">
    <source>
        <dbReference type="SAM" id="Phobius"/>
    </source>
</evidence>
<keyword evidence="1" id="KW-0472">Membrane</keyword>
<feature type="transmembrane region" description="Helical" evidence="1">
    <location>
        <begin position="102"/>
        <end position="122"/>
    </location>
</feature>
<feature type="transmembrane region" description="Helical" evidence="1">
    <location>
        <begin position="12"/>
        <end position="33"/>
    </location>
</feature>
<evidence type="ECO:0000313" key="3">
    <source>
        <dbReference type="Proteomes" id="UP000242875"/>
    </source>
</evidence>
<feature type="transmembrane region" description="Helical" evidence="1">
    <location>
        <begin position="67"/>
        <end position="90"/>
    </location>
</feature>
<accession>A0A261Y2S5</accession>